<accession>A0A8S0QCF8</accession>
<keyword evidence="1" id="KW-0472">Membrane</keyword>
<gene>
    <name evidence="2" type="ORF">OLEA9_A035659</name>
</gene>
<evidence type="ECO:0000313" key="3">
    <source>
        <dbReference type="Proteomes" id="UP000594638"/>
    </source>
</evidence>
<dbReference type="EMBL" id="CACTIH010001821">
    <property type="protein sequence ID" value="CAA2964234.1"/>
    <property type="molecule type" value="Genomic_DNA"/>
</dbReference>
<keyword evidence="1" id="KW-1133">Transmembrane helix</keyword>
<keyword evidence="1" id="KW-0812">Transmembrane</keyword>
<feature type="transmembrane region" description="Helical" evidence="1">
    <location>
        <begin position="138"/>
        <end position="165"/>
    </location>
</feature>
<dbReference type="OrthoDB" id="1925129at2759"/>
<comment type="caution">
    <text evidence="2">The sequence shown here is derived from an EMBL/GenBank/DDBJ whole genome shotgun (WGS) entry which is preliminary data.</text>
</comment>
<feature type="transmembrane region" description="Helical" evidence="1">
    <location>
        <begin position="106"/>
        <end position="132"/>
    </location>
</feature>
<evidence type="ECO:0000256" key="1">
    <source>
        <dbReference type="SAM" id="Phobius"/>
    </source>
</evidence>
<protein>
    <submittedName>
        <fullName evidence="2">Voltage-dependent L-type calcium channel subunit</fullName>
    </submittedName>
</protein>
<proteinExistence type="predicted"/>
<dbReference type="PANTHER" id="PTHR35508:SF1">
    <property type="entry name" value="VOLTAGE-DEPENDENT L-TYPE CALCIUM CHANNEL SUBUNIT"/>
    <property type="match status" value="1"/>
</dbReference>
<name>A0A8S0QCF8_OLEEU</name>
<feature type="transmembrane region" description="Helical" evidence="1">
    <location>
        <begin position="172"/>
        <end position="202"/>
    </location>
</feature>
<dbReference type="AlphaFoldDB" id="A0A8S0QCF8"/>
<sequence length="240" mass="26081">MADSSENFNGVLYEGVGDSEESGFPKKIKKGSHHRQELREVTLYTVFSNLINAIFFRSPNSRYGSVHLLHRIKVSVYENIPLLRDASTNSGRHVLAWARRGSPLRLLLVVSVGTILLLTLTGVLVFMLFFAAATFNAVVISLFMSLVAAGGFLALFFACVAAIYVGALSIAVCVISTATTVAIIAVLTATGWIGFFCTVWLVTKKSLSLAKHSLHTTRSAISSYNSARHVSSHPESRKSE</sequence>
<keyword evidence="3" id="KW-1185">Reference proteome</keyword>
<evidence type="ECO:0000313" key="2">
    <source>
        <dbReference type="EMBL" id="CAA2964234.1"/>
    </source>
</evidence>
<dbReference type="Gramene" id="OE9A035659T1">
    <property type="protein sequence ID" value="OE9A035659C1"/>
    <property type="gene ID" value="OE9A035659"/>
</dbReference>
<reference evidence="2 3" key="1">
    <citation type="submission" date="2019-12" db="EMBL/GenBank/DDBJ databases">
        <authorList>
            <person name="Alioto T."/>
            <person name="Alioto T."/>
            <person name="Gomez Garrido J."/>
        </authorList>
    </citation>
    <scope>NUCLEOTIDE SEQUENCE [LARGE SCALE GENOMIC DNA]</scope>
</reference>
<dbReference type="PANTHER" id="PTHR35508">
    <property type="entry name" value="VOLTAGE-DEPENDENT L-TYPE CALCIUM CHANNEL SUBUNIT"/>
    <property type="match status" value="1"/>
</dbReference>
<organism evidence="2 3">
    <name type="scientific">Olea europaea subsp. europaea</name>
    <dbReference type="NCBI Taxonomy" id="158383"/>
    <lineage>
        <taxon>Eukaryota</taxon>
        <taxon>Viridiplantae</taxon>
        <taxon>Streptophyta</taxon>
        <taxon>Embryophyta</taxon>
        <taxon>Tracheophyta</taxon>
        <taxon>Spermatophyta</taxon>
        <taxon>Magnoliopsida</taxon>
        <taxon>eudicotyledons</taxon>
        <taxon>Gunneridae</taxon>
        <taxon>Pentapetalae</taxon>
        <taxon>asterids</taxon>
        <taxon>lamiids</taxon>
        <taxon>Lamiales</taxon>
        <taxon>Oleaceae</taxon>
        <taxon>Oleeae</taxon>
        <taxon>Olea</taxon>
    </lineage>
</organism>
<dbReference type="Proteomes" id="UP000594638">
    <property type="component" value="Unassembled WGS sequence"/>
</dbReference>